<organism evidence="1 2">
    <name type="scientific">Rhodoferax ferrireducens</name>
    <dbReference type="NCBI Taxonomy" id="192843"/>
    <lineage>
        <taxon>Bacteria</taxon>
        <taxon>Pseudomonadati</taxon>
        <taxon>Pseudomonadota</taxon>
        <taxon>Betaproteobacteria</taxon>
        <taxon>Burkholderiales</taxon>
        <taxon>Comamonadaceae</taxon>
        <taxon>Rhodoferax</taxon>
    </lineage>
</organism>
<accession>A0A1W9KUR8</accession>
<comment type="caution">
    <text evidence="1">The sequence shown here is derived from an EMBL/GenBank/DDBJ whole genome shotgun (WGS) entry which is preliminary data.</text>
</comment>
<evidence type="ECO:0000313" key="1">
    <source>
        <dbReference type="EMBL" id="OQW87832.1"/>
    </source>
</evidence>
<dbReference type="AlphaFoldDB" id="A0A1W9KUR8"/>
<name>A0A1W9KUR8_9BURK</name>
<dbReference type="Proteomes" id="UP000192505">
    <property type="component" value="Unassembled WGS sequence"/>
</dbReference>
<reference evidence="1 2" key="1">
    <citation type="submission" date="2017-01" db="EMBL/GenBank/DDBJ databases">
        <title>Novel large sulfur bacteria in the metagenomes of groundwater-fed chemosynthetic microbial mats in the Lake Huron basin.</title>
        <authorList>
            <person name="Sharrar A.M."/>
            <person name="Flood B.E."/>
            <person name="Bailey J.V."/>
            <person name="Jones D.S."/>
            <person name="Biddanda B."/>
            <person name="Ruberg S.A."/>
            <person name="Marcus D.N."/>
            <person name="Dick G.J."/>
        </authorList>
    </citation>
    <scope>NUCLEOTIDE SEQUENCE [LARGE SCALE GENOMIC DNA]</scope>
    <source>
        <strain evidence="1">A7</strain>
    </source>
</reference>
<protein>
    <submittedName>
        <fullName evidence="1">Uncharacterized protein</fullName>
    </submittedName>
</protein>
<proteinExistence type="predicted"/>
<gene>
    <name evidence="1" type="ORF">BWK72_10980</name>
</gene>
<sequence length="75" mass="8301">MRAMAIPPKPLYKTAYKCHDCGATSYLPVIARAPNGALRPTGQYRCSGCRGIFATVKAWCTPRRLPDFQVSQHFG</sequence>
<evidence type="ECO:0000313" key="2">
    <source>
        <dbReference type="Proteomes" id="UP000192505"/>
    </source>
</evidence>
<dbReference type="EMBL" id="MTEI01000006">
    <property type="protein sequence ID" value="OQW87832.1"/>
    <property type="molecule type" value="Genomic_DNA"/>
</dbReference>